<evidence type="ECO:0000259" key="2">
    <source>
        <dbReference type="Pfam" id="PF00689"/>
    </source>
</evidence>
<evidence type="ECO:0000313" key="3">
    <source>
        <dbReference type="EMBL" id="MPN29252.1"/>
    </source>
</evidence>
<feature type="transmembrane region" description="Helical" evidence="1">
    <location>
        <begin position="50"/>
        <end position="72"/>
    </location>
</feature>
<gene>
    <name evidence="3" type="primary">mgtB_11</name>
    <name evidence="3" type="ORF">SDC9_176703</name>
</gene>
<keyword evidence="1" id="KW-0472">Membrane</keyword>
<protein>
    <submittedName>
        <fullName evidence="3">Magnesium-transporting ATPase, P-type 1</fullName>
    </submittedName>
</protein>
<keyword evidence="1" id="KW-0812">Transmembrane</keyword>
<sequence length="80" mass="8971">MIRTAKIPFLQSRASKPLLLSTFVMAVIALTIAFTGLATVFDMTPLPAAYIPYLAAIVIGYLTCVQLAKHFYIRRYGEWM</sequence>
<comment type="caution">
    <text evidence="3">The sequence shown here is derived from an EMBL/GenBank/DDBJ whole genome shotgun (WGS) entry which is preliminary data.</text>
</comment>
<dbReference type="AlphaFoldDB" id="A0A645GTI3"/>
<organism evidence="3">
    <name type="scientific">bioreactor metagenome</name>
    <dbReference type="NCBI Taxonomy" id="1076179"/>
    <lineage>
        <taxon>unclassified sequences</taxon>
        <taxon>metagenomes</taxon>
        <taxon>ecological metagenomes</taxon>
    </lineage>
</organism>
<evidence type="ECO:0000256" key="1">
    <source>
        <dbReference type="SAM" id="Phobius"/>
    </source>
</evidence>
<dbReference type="Pfam" id="PF00689">
    <property type="entry name" value="Cation_ATPase_C"/>
    <property type="match status" value="1"/>
</dbReference>
<dbReference type="SUPFAM" id="SSF81665">
    <property type="entry name" value="Calcium ATPase, transmembrane domain M"/>
    <property type="match status" value="1"/>
</dbReference>
<accession>A0A645GTI3</accession>
<feature type="transmembrane region" description="Helical" evidence="1">
    <location>
        <begin position="18"/>
        <end position="38"/>
    </location>
</feature>
<keyword evidence="1" id="KW-1133">Transmembrane helix</keyword>
<name>A0A645GTI3_9ZZZZ</name>
<reference evidence="3" key="1">
    <citation type="submission" date="2019-08" db="EMBL/GenBank/DDBJ databases">
        <authorList>
            <person name="Kucharzyk K."/>
            <person name="Murdoch R.W."/>
            <person name="Higgins S."/>
            <person name="Loffler F."/>
        </authorList>
    </citation>
    <scope>NUCLEOTIDE SEQUENCE</scope>
</reference>
<dbReference type="EMBL" id="VSSQ01079846">
    <property type="protein sequence ID" value="MPN29252.1"/>
    <property type="molecule type" value="Genomic_DNA"/>
</dbReference>
<proteinExistence type="predicted"/>
<dbReference type="InterPro" id="IPR006068">
    <property type="entry name" value="ATPase_P-typ_cation-transptr_C"/>
</dbReference>
<feature type="domain" description="Cation-transporting P-type ATPase C-terminal" evidence="2">
    <location>
        <begin position="3"/>
        <end position="71"/>
    </location>
</feature>
<dbReference type="InterPro" id="IPR023298">
    <property type="entry name" value="ATPase_P-typ_TM_dom_sf"/>
</dbReference>